<feature type="transmembrane region" description="Helical" evidence="7">
    <location>
        <begin position="97"/>
        <end position="128"/>
    </location>
</feature>
<evidence type="ECO:0000256" key="5">
    <source>
        <dbReference type="ARBA" id="ARBA00022989"/>
    </source>
</evidence>
<dbReference type="Gene3D" id="3.30.70.100">
    <property type="match status" value="1"/>
</dbReference>
<evidence type="ECO:0000256" key="6">
    <source>
        <dbReference type="ARBA" id="ARBA00023136"/>
    </source>
</evidence>
<accession>A0A5M8P0S5</accession>
<evidence type="ECO:0000256" key="3">
    <source>
        <dbReference type="ARBA" id="ARBA00022475"/>
    </source>
</evidence>
<dbReference type="Pfam" id="PF00924">
    <property type="entry name" value="MS_channel_2nd"/>
    <property type="match status" value="1"/>
</dbReference>
<dbReference type="Gene3D" id="1.10.287.1260">
    <property type="match status" value="1"/>
</dbReference>
<keyword evidence="5 7" id="KW-1133">Transmembrane helix</keyword>
<feature type="transmembrane region" description="Helical" evidence="7">
    <location>
        <begin position="69"/>
        <end position="91"/>
    </location>
</feature>
<dbReference type="Pfam" id="PF21082">
    <property type="entry name" value="MS_channel_3rd"/>
    <property type="match status" value="1"/>
</dbReference>
<dbReference type="Proteomes" id="UP000324575">
    <property type="component" value="Unassembled WGS sequence"/>
</dbReference>
<evidence type="ECO:0000256" key="4">
    <source>
        <dbReference type="ARBA" id="ARBA00022692"/>
    </source>
</evidence>
<keyword evidence="6 7" id="KW-0472">Membrane</keyword>
<evidence type="ECO:0000313" key="11">
    <source>
        <dbReference type="Proteomes" id="UP000324575"/>
    </source>
</evidence>
<dbReference type="Gene3D" id="2.30.30.60">
    <property type="match status" value="1"/>
</dbReference>
<keyword evidence="4 7" id="KW-0812">Transmembrane</keyword>
<evidence type="ECO:0000313" key="10">
    <source>
        <dbReference type="EMBL" id="KAA6301940.1"/>
    </source>
</evidence>
<comment type="similarity">
    <text evidence="2">Belongs to the MscS (TC 1.A.23) family.</text>
</comment>
<dbReference type="GO" id="GO:0008381">
    <property type="term" value="F:mechanosensitive monoatomic ion channel activity"/>
    <property type="evidence" value="ECO:0007669"/>
    <property type="project" value="InterPro"/>
</dbReference>
<feature type="domain" description="Mechanosensitive ion channel MscS C-terminal" evidence="9">
    <location>
        <begin position="187"/>
        <end position="269"/>
    </location>
</feature>
<gene>
    <name evidence="10" type="ORF">EZS26_001943</name>
</gene>
<dbReference type="InterPro" id="IPR023408">
    <property type="entry name" value="MscS_beta-dom_sf"/>
</dbReference>
<sequence length="289" mass="32681">MTSFKDIRLTTASIEELIDFILHQVLEFSLKLLVCIIVYWVGKRLIKYLNRGIDRIMNKRKFDPSITSFFRSFINIILTAVLLLIVVNILGINSSSFVALFASIGVALGMALSGTLQNFAGGVMILLFRPYRVGDYIEAQGQGGTVTAIQIFNTVILTADNRTIYIPNGGLSSNTIINYNRQKNRRVEWVVGVSYGTNFDQAKKILQDLLAKDKRIIHTPEPSIVLQTLNNSSIDIQIRAWVSRPDYWDVYYDINEQIYKTLNEQGIDIPFPQMTVHLAEPRAAKSSIE</sequence>
<keyword evidence="3" id="KW-1003">Cell membrane</keyword>
<dbReference type="InterPro" id="IPR006686">
    <property type="entry name" value="MscS_channel_CS"/>
</dbReference>
<dbReference type="SUPFAM" id="SSF82689">
    <property type="entry name" value="Mechanosensitive channel protein MscS (YggB), C-terminal domain"/>
    <property type="match status" value="1"/>
</dbReference>
<dbReference type="SUPFAM" id="SSF82861">
    <property type="entry name" value="Mechanosensitive channel protein MscS (YggB), transmembrane region"/>
    <property type="match status" value="1"/>
</dbReference>
<dbReference type="PROSITE" id="PS01246">
    <property type="entry name" value="UPF0003"/>
    <property type="match status" value="1"/>
</dbReference>
<dbReference type="InterPro" id="IPR049278">
    <property type="entry name" value="MS_channel_C"/>
</dbReference>
<feature type="domain" description="Mechanosensitive ion channel MscS" evidence="8">
    <location>
        <begin position="115"/>
        <end position="181"/>
    </location>
</feature>
<dbReference type="InterPro" id="IPR006685">
    <property type="entry name" value="MscS_channel_2nd"/>
</dbReference>
<organism evidence="10 11">
    <name type="scientific">Candidatus Ordinivivax streblomastigis</name>
    <dbReference type="NCBI Taxonomy" id="2540710"/>
    <lineage>
        <taxon>Bacteria</taxon>
        <taxon>Pseudomonadati</taxon>
        <taxon>Bacteroidota</taxon>
        <taxon>Bacteroidia</taxon>
        <taxon>Bacteroidales</taxon>
        <taxon>Candidatus Ordinivivax</taxon>
    </lineage>
</organism>
<evidence type="ECO:0000259" key="8">
    <source>
        <dbReference type="Pfam" id="PF00924"/>
    </source>
</evidence>
<reference evidence="10 11" key="1">
    <citation type="submission" date="2019-03" db="EMBL/GenBank/DDBJ databases">
        <title>Single cell metagenomics reveals metabolic interactions within the superorganism composed of flagellate Streblomastix strix and complex community of Bacteroidetes bacteria on its surface.</title>
        <authorList>
            <person name="Treitli S.C."/>
            <person name="Kolisko M."/>
            <person name="Husnik F."/>
            <person name="Keeling P."/>
            <person name="Hampl V."/>
        </authorList>
    </citation>
    <scope>NUCLEOTIDE SEQUENCE [LARGE SCALE GENOMIC DNA]</scope>
    <source>
        <strain evidence="10">St1</strain>
    </source>
</reference>
<comment type="caution">
    <text evidence="10">The sequence shown here is derived from an EMBL/GenBank/DDBJ whole genome shotgun (WGS) entry which is preliminary data.</text>
</comment>
<evidence type="ECO:0000259" key="9">
    <source>
        <dbReference type="Pfam" id="PF21082"/>
    </source>
</evidence>
<dbReference type="InterPro" id="IPR011066">
    <property type="entry name" value="MscS_channel_C_sf"/>
</dbReference>
<dbReference type="PANTHER" id="PTHR30221:SF1">
    <property type="entry name" value="SMALL-CONDUCTANCE MECHANOSENSITIVE CHANNEL"/>
    <property type="match status" value="1"/>
</dbReference>
<dbReference type="GO" id="GO:0005886">
    <property type="term" value="C:plasma membrane"/>
    <property type="evidence" value="ECO:0007669"/>
    <property type="project" value="UniProtKB-SubCell"/>
</dbReference>
<evidence type="ECO:0000256" key="2">
    <source>
        <dbReference type="ARBA" id="ARBA00008017"/>
    </source>
</evidence>
<dbReference type="EMBL" id="SNRX01000012">
    <property type="protein sequence ID" value="KAA6301940.1"/>
    <property type="molecule type" value="Genomic_DNA"/>
</dbReference>
<comment type="subcellular location">
    <subcellularLocation>
        <location evidence="1">Cell membrane</location>
        <topology evidence="1">Multi-pass membrane protein</topology>
    </subcellularLocation>
</comment>
<dbReference type="InterPro" id="IPR011014">
    <property type="entry name" value="MscS_channel_TM-2"/>
</dbReference>
<dbReference type="AlphaFoldDB" id="A0A5M8P0S5"/>
<dbReference type="PANTHER" id="PTHR30221">
    <property type="entry name" value="SMALL-CONDUCTANCE MECHANOSENSITIVE CHANNEL"/>
    <property type="match status" value="1"/>
</dbReference>
<dbReference type="InterPro" id="IPR010920">
    <property type="entry name" value="LSM_dom_sf"/>
</dbReference>
<name>A0A5M8P0S5_9BACT</name>
<evidence type="ECO:0000256" key="1">
    <source>
        <dbReference type="ARBA" id="ARBA00004651"/>
    </source>
</evidence>
<dbReference type="SUPFAM" id="SSF50182">
    <property type="entry name" value="Sm-like ribonucleoproteins"/>
    <property type="match status" value="1"/>
</dbReference>
<evidence type="ECO:0000256" key="7">
    <source>
        <dbReference type="SAM" id="Phobius"/>
    </source>
</evidence>
<dbReference type="InterPro" id="IPR045275">
    <property type="entry name" value="MscS_archaea/bacteria_type"/>
</dbReference>
<proteinExistence type="inferred from homology"/>
<protein>
    <submittedName>
        <fullName evidence="10">Small-conductance mechanosensitive channel</fullName>
    </submittedName>
</protein>
<feature type="transmembrane region" description="Helical" evidence="7">
    <location>
        <begin position="20"/>
        <end position="41"/>
    </location>
</feature>